<dbReference type="EMBL" id="LZRT01000085">
    <property type="protein sequence ID" value="OUM86825.1"/>
    <property type="molecule type" value="Genomic_DNA"/>
</dbReference>
<keyword evidence="2 7" id="KW-0813">Transport</keyword>
<proteinExistence type="inferred from homology"/>
<name>A0A1Y3PHG9_9BACI</name>
<dbReference type="PROSITE" id="PS50928">
    <property type="entry name" value="ABC_TM1"/>
    <property type="match status" value="1"/>
</dbReference>
<evidence type="ECO:0000259" key="8">
    <source>
        <dbReference type="PROSITE" id="PS50928"/>
    </source>
</evidence>
<dbReference type="PANTHER" id="PTHR30151">
    <property type="entry name" value="ALKANE SULFONATE ABC TRANSPORTER-RELATED, MEMBRANE SUBUNIT"/>
    <property type="match status" value="1"/>
</dbReference>
<evidence type="ECO:0000256" key="6">
    <source>
        <dbReference type="ARBA" id="ARBA00023136"/>
    </source>
</evidence>
<keyword evidence="4 7" id="KW-0812">Transmembrane</keyword>
<comment type="similarity">
    <text evidence="7">Belongs to the binding-protein-dependent transport system permease family.</text>
</comment>
<organism evidence="9 10">
    <name type="scientific">Bacillus thermozeamaize</name>
    <dbReference type="NCBI Taxonomy" id="230954"/>
    <lineage>
        <taxon>Bacteria</taxon>
        <taxon>Bacillati</taxon>
        <taxon>Bacillota</taxon>
        <taxon>Bacilli</taxon>
        <taxon>Bacillales</taxon>
        <taxon>Bacillaceae</taxon>
        <taxon>Bacillus</taxon>
    </lineage>
</organism>
<feature type="transmembrane region" description="Helical" evidence="7">
    <location>
        <begin position="167"/>
        <end position="200"/>
    </location>
</feature>
<dbReference type="CDD" id="cd06261">
    <property type="entry name" value="TM_PBP2"/>
    <property type="match status" value="1"/>
</dbReference>
<evidence type="ECO:0000256" key="3">
    <source>
        <dbReference type="ARBA" id="ARBA00022475"/>
    </source>
</evidence>
<dbReference type="Proteomes" id="UP000196475">
    <property type="component" value="Unassembled WGS sequence"/>
</dbReference>
<evidence type="ECO:0000256" key="1">
    <source>
        <dbReference type="ARBA" id="ARBA00004651"/>
    </source>
</evidence>
<feature type="transmembrane region" description="Helical" evidence="7">
    <location>
        <begin position="122"/>
        <end position="146"/>
    </location>
</feature>
<feature type="transmembrane region" description="Helical" evidence="7">
    <location>
        <begin position="64"/>
        <end position="84"/>
    </location>
</feature>
<accession>A0A1Y3PHG9</accession>
<evidence type="ECO:0000256" key="4">
    <source>
        <dbReference type="ARBA" id="ARBA00022692"/>
    </source>
</evidence>
<keyword evidence="5 7" id="KW-1133">Transmembrane helix</keyword>
<dbReference type="PANTHER" id="PTHR30151:SF0">
    <property type="entry name" value="ABC TRANSPORTER PERMEASE PROTEIN MJ0413-RELATED"/>
    <property type="match status" value="1"/>
</dbReference>
<evidence type="ECO:0000256" key="7">
    <source>
        <dbReference type="RuleBase" id="RU363032"/>
    </source>
</evidence>
<evidence type="ECO:0000256" key="2">
    <source>
        <dbReference type="ARBA" id="ARBA00022448"/>
    </source>
</evidence>
<dbReference type="GO" id="GO:0055085">
    <property type="term" value="P:transmembrane transport"/>
    <property type="evidence" value="ECO:0007669"/>
    <property type="project" value="InterPro"/>
</dbReference>
<dbReference type="SUPFAM" id="SSF161098">
    <property type="entry name" value="MetI-like"/>
    <property type="match status" value="1"/>
</dbReference>
<sequence length="253" mass="28641">MAQAMGRYTWTGLIIVLLFVLWEVMTHFGKILNPVLFPRPVEVFRALWDSRIDLMSGFLSSMKLFLPAFLLALLLGVAGGLYFGMHDKVREIFMPFFHTLSPIPPTMYIPYAIVLLPTFQTASIFLIFVGAFWPIFLGTIQGVLVIDGRYLDNARALELRGKELIRTVVLPASMPFILNGTGIALGFAFIVLTIAEMFGAKEGMGYFIQYYSDFSDYKNVIAGIFFNCAVILSIMLLFDRIKRRLLFWTGDKS</sequence>
<comment type="caution">
    <text evidence="9">The sequence shown here is derived from an EMBL/GenBank/DDBJ whole genome shotgun (WGS) entry which is preliminary data.</text>
</comment>
<protein>
    <submittedName>
        <fullName evidence="9">ABC transporter permease</fullName>
    </submittedName>
</protein>
<dbReference type="InterPro" id="IPR035906">
    <property type="entry name" value="MetI-like_sf"/>
</dbReference>
<keyword evidence="6 7" id="KW-0472">Membrane</keyword>
<dbReference type="GO" id="GO:0005886">
    <property type="term" value="C:plasma membrane"/>
    <property type="evidence" value="ECO:0007669"/>
    <property type="project" value="UniProtKB-SubCell"/>
</dbReference>
<dbReference type="InterPro" id="IPR000515">
    <property type="entry name" value="MetI-like"/>
</dbReference>
<evidence type="ECO:0000313" key="10">
    <source>
        <dbReference type="Proteomes" id="UP000196475"/>
    </source>
</evidence>
<reference evidence="10" key="1">
    <citation type="submission" date="2016-06" db="EMBL/GenBank/DDBJ databases">
        <authorList>
            <person name="Nascimento L."/>
            <person name="Pereira R.V."/>
            <person name="Martins L.F."/>
            <person name="Quaggio R.B."/>
            <person name="Silva A.M."/>
            <person name="Setubal J.C."/>
        </authorList>
    </citation>
    <scope>NUCLEOTIDE SEQUENCE [LARGE SCALE GENOMIC DNA]</scope>
</reference>
<dbReference type="Pfam" id="PF00528">
    <property type="entry name" value="BPD_transp_1"/>
    <property type="match status" value="1"/>
</dbReference>
<evidence type="ECO:0000313" key="9">
    <source>
        <dbReference type="EMBL" id="OUM86825.1"/>
    </source>
</evidence>
<feature type="transmembrane region" description="Helical" evidence="7">
    <location>
        <begin position="96"/>
        <end position="116"/>
    </location>
</feature>
<gene>
    <name evidence="9" type="ORF">BAA01_15450</name>
</gene>
<comment type="subcellular location">
    <subcellularLocation>
        <location evidence="1 7">Cell membrane</location>
        <topology evidence="1 7">Multi-pass membrane protein</topology>
    </subcellularLocation>
</comment>
<dbReference type="AlphaFoldDB" id="A0A1Y3PHG9"/>
<evidence type="ECO:0000256" key="5">
    <source>
        <dbReference type="ARBA" id="ARBA00022989"/>
    </source>
</evidence>
<feature type="transmembrane region" description="Helical" evidence="7">
    <location>
        <begin position="220"/>
        <end position="238"/>
    </location>
</feature>
<feature type="domain" description="ABC transmembrane type-1" evidence="8">
    <location>
        <begin position="58"/>
        <end position="238"/>
    </location>
</feature>
<dbReference type="Gene3D" id="1.10.3720.10">
    <property type="entry name" value="MetI-like"/>
    <property type="match status" value="1"/>
</dbReference>
<keyword evidence="3" id="KW-1003">Cell membrane</keyword>